<sequence length="574" mass="64431">MLKNLFNAARLLKSPKSWKRIGRALQPKERIGAVILVIVIFISLIWLANQAYVRATESRPALGDTYVEGVMGSPRLLNPILTTTDSDRDVSRLLFSTLLKYDYQGKLVGDLAENFSVSKDGKTYKITLRKNVFWHDGEPLTIDDVLFTIKAVANPDYASPLRATWQGVAVEASEENELTIKLKTPYANFIENLVFLGILPRHIWTSIQPKNFALADFNLTPIGSGPYRFVKLQKDRLGRIVSLTLESNPTYFNNAPFINNLILKSYDSEEEAVSAFNRKEIDGILPATGQNKNQLRGLASSQVFSLASPRIYAIFFNTDDTILKDINVRIALNYAVNREALVSKVLNNEGKIALGPIPPGLLGSSPDITGYDYNPEKAREILDKYGWTKDENGMRAKKLGKDKNPTNLAIDILATPNTQLVATLIKDDLKNIGVGANLTILGLGEIQQNYLKTRQYQAILIGEAYTGTPDPYSFWHSLARKDPGLNLSLYSNRKVDKLIEDARQSTDEVMRAAKYVEFQKLVIADAPAIFLYSPNYLYIVNRKVNGVAIKNLVMPSDRFSEINQWFISTQRVWK</sequence>
<keyword evidence="4" id="KW-0812">Transmembrane</keyword>
<dbReference type="PIRSF" id="PIRSF002741">
    <property type="entry name" value="MppA"/>
    <property type="match status" value="1"/>
</dbReference>
<dbReference type="Pfam" id="PF00496">
    <property type="entry name" value="SBP_bac_5"/>
    <property type="match status" value="1"/>
</dbReference>
<organism evidence="6 7">
    <name type="scientific">Candidatus Azambacteria bacterium RIFCSPLOWO2_02_FULL_44_14</name>
    <dbReference type="NCBI Taxonomy" id="1797306"/>
    <lineage>
        <taxon>Bacteria</taxon>
        <taxon>Candidatus Azamiibacteriota</taxon>
    </lineage>
</organism>
<dbReference type="EMBL" id="MEYV01000006">
    <property type="protein sequence ID" value="OGD40552.1"/>
    <property type="molecule type" value="Genomic_DNA"/>
</dbReference>
<dbReference type="Gene3D" id="3.90.76.10">
    <property type="entry name" value="Dipeptide-binding Protein, Domain 1"/>
    <property type="match status" value="1"/>
</dbReference>
<reference evidence="6 7" key="1">
    <citation type="journal article" date="2016" name="Nat. Commun.">
        <title>Thousands of microbial genomes shed light on interconnected biogeochemical processes in an aquifer system.</title>
        <authorList>
            <person name="Anantharaman K."/>
            <person name="Brown C.T."/>
            <person name="Hug L.A."/>
            <person name="Sharon I."/>
            <person name="Castelle C.J."/>
            <person name="Probst A.J."/>
            <person name="Thomas B.C."/>
            <person name="Singh A."/>
            <person name="Wilkins M.J."/>
            <person name="Karaoz U."/>
            <person name="Brodie E.L."/>
            <person name="Williams K.H."/>
            <person name="Hubbard S.S."/>
            <person name="Banfield J.F."/>
        </authorList>
    </citation>
    <scope>NUCLEOTIDE SEQUENCE [LARGE SCALE GENOMIC DNA]</scope>
</reference>
<keyword evidence="4" id="KW-0472">Membrane</keyword>
<evidence type="ECO:0000256" key="1">
    <source>
        <dbReference type="ARBA" id="ARBA00005695"/>
    </source>
</evidence>
<feature type="transmembrane region" description="Helical" evidence="4">
    <location>
        <begin position="30"/>
        <end position="48"/>
    </location>
</feature>
<protein>
    <recommendedName>
        <fullName evidence="5">Solute-binding protein family 5 domain-containing protein</fullName>
    </recommendedName>
</protein>
<dbReference type="GO" id="GO:0015833">
    <property type="term" value="P:peptide transport"/>
    <property type="evidence" value="ECO:0007669"/>
    <property type="project" value="TreeGrafter"/>
</dbReference>
<keyword evidence="4" id="KW-1133">Transmembrane helix</keyword>
<dbReference type="InterPro" id="IPR030678">
    <property type="entry name" value="Peptide/Ni-bd"/>
</dbReference>
<dbReference type="GO" id="GO:0042597">
    <property type="term" value="C:periplasmic space"/>
    <property type="evidence" value="ECO:0007669"/>
    <property type="project" value="UniProtKB-ARBA"/>
</dbReference>
<dbReference type="InterPro" id="IPR039424">
    <property type="entry name" value="SBP_5"/>
</dbReference>
<dbReference type="InterPro" id="IPR000914">
    <property type="entry name" value="SBP_5_dom"/>
</dbReference>
<evidence type="ECO:0000259" key="5">
    <source>
        <dbReference type="Pfam" id="PF00496"/>
    </source>
</evidence>
<keyword evidence="2" id="KW-0813">Transport</keyword>
<evidence type="ECO:0000313" key="7">
    <source>
        <dbReference type="Proteomes" id="UP000177197"/>
    </source>
</evidence>
<dbReference type="Gene3D" id="3.40.190.10">
    <property type="entry name" value="Periplasmic binding protein-like II"/>
    <property type="match status" value="1"/>
</dbReference>
<evidence type="ECO:0000256" key="3">
    <source>
        <dbReference type="ARBA" id="ARBA00022729"/>
    </source>
</evidence>
<evidence type="ECO:0000256" key="2">
    <source>
        <dbReference type="ARBA" id="ARBA00022448"/>
    </source>
</evidence>
<dbReference type="AlphaFoldDB" id="A0A1F5CCG7"/>
<evidence type="ECO:0000256" key="4">
    <source>
        <dbReference type="SAM" id="Phobius"/>
    </source>
</evidence>
<comment type="caution">
    <text evidence="6">The sequence shown here is derived from an EMBL/GenBank/DDBJ whole genome shotgun (WGS) entry which is preliminary data.</text>
</comment>
<dbReference type="PANTHER" id="PTHR30290:SF9">
    <property type="entry name" value="OLIGOPEPTIDE-BINDING PROTEIN APPA"/>
    <property type="match status" value="1"/>
</dbReference>
<feature type="domain" description="Solute-binding protein family 5" evidence="5">
    <location>
        <begin position="106"/>
        <end position="481"/>
    </location>
</feature>
<dbReference type="Gene3D" id="3.10.105.10">
    <property type="entry name" value="Dipeptide-binding Protein, Domain 3"/>
    <property type="match status" value="1"/>
</dbReference>
<gene>
    <name evidence="6" type="ORF">A3I30_01890</name>
</gene>
<dbReference type="GO" id="GO:1904680">
    <property type="term" value="F:peptide transmembrane transporter activity"/>
    <property type="evidence" value="ECO:0007669"/>
    <property type="project" value="TreeGrafter"/>
</dbReference>
<evidence type="ECO:0000313" key="6">
    <source>
        <dbReference type="EMBL" id="OGD40552.1"/>
    </source>
</evidence>
<dbReference type="SUPFAM" id="SSF53850">
    <property type="entry name" value="Periplasmic binding protein-like II"/>
    <property type="match status" value="1"/>
</dbReference>
<name>A0A1F5CCG7_9BACT</name>
<dbReference type="Proteomes" id="UP000177197">
    <property type="component" value="Unassembled WGS sequence"/>
</dbReference>
<comment type="similarity">
    <text evidence="1">Belongs to the bacterial solute-binding protein 5 family.</text>
</comment>
<dbReference type="GO" id="GO:0043190">
    <property type="term" value="C:ATP-binding cassette (ABC) transporter complex"/>
    <property type="evidence" value="ECO:0007669"/>
    <property type="project" value="InterPro"/>
</dbReference>
<keyword evidence="3" id="KW-0732">Signal</keyword>
<accession>A0A1F5CCG7</accession>
<proteinExistence type="inferred from homology"/>
<dbReference type="PANTHER" id="PTHR30290">
    <property type="entry name" value="PERIPLASMIC BINDING COMPONENT OF ABC TRANSPORTER"/>
    <property type="match status" value="1"/>
</dbReference>